<keyword evidence="12 16" id="KW-0830">Ubiquinone</keyword>
<accession>A0A1Q1MMS3</accession>
<feature type="transmembrane region" description="Helical" evidence="16">
    <location>
        <begin position="186"/>
        <end position="208"/>
    </location>
</feature>
<evidence type="ECO:0000256" key="14">
    <source>
        <dbReference type="ARBA" id="ARBA00023136"/>
    </source>
</evidence>
<keyword evidence="6 16" id="KW-0679">Respiratory chain</keyword>
<dbReference type="GO" id="GO:0031966">
    <property type="term" value="C:mitochondrial membrane"/>
    <property type="evidence" value="ECO:0007669"/>
    <property type="project" value="UniProtKB-SubCell"/>
</dbReference>
<evidence type="ECO:0000256" key="2">
    <source>
        <dbReference type="ARBA" id="ARBA00009025"/>
    </source>
</evidence>
<dbReference type="AlphaFoldDB" id="A0A1Q1MMS3"/>
<evidence type="ECO:0000256" key="11">
    <source>
        <dbReference type="ARBA" id="ARBA00023027"/>
    </source>
</evidence>
<evidence type="ECO:0000256" key="3">
    <source>
        <dbReference type="ARBA" id="ARBA00012944"/>
    </source>
</evidence>
<keyword evidence="5 16" id="KW-0813">Transport</keyword>
<geneLocation type="mitochondrion" evidence="19"/>
<evidence type="ECO:0000256" key="1">
    <source>
        <dbReference type="ARBA" id="ARBA00004225"/>
    </source>
</evidence>
<feature type="transmembrane region" description="Helical" evidence="16">
    <location>
        <begin position="90"/>
        <end position="111"/>
    </location>
</feature>
<gene>
    <name evidence="19" type="primary">ND4</name>
</gene>
<comment type="catalytic activity">
    <reaction evidence="15 16">
        <text>a ubiquinone + NADH + 5 H(+)(in) = a ubiquinol + NAD(+) + 4 H(+)(out)</text>
        <dbReference type="Rhea" id="RHEA:29091"/>
        <dbReference type="Rhea" id="RHEA-COMP:9565"/>
        <dbReference type="Rhea" id="RHEA-COMP:9566"/>
        <dbReference type="ChEBI" id="CHEBI:15378"/>
        <dbReference type="ChEBI" id="CHEBI:16389"/>
        <dbReference type="ChEBI" id="CHEBI:17976"/>
        <dbReference type="ChEBI" id="CHEBI:57540"/>
        <dbReference type="ChEBI" id="CHEBI:57945"/>
        <dbReference type="EC" id="7.1.1.2"/>
    </reaction>
</comment>
<dbReference type="GO" id="GO:0048039">
    <property type="term" value="F:ubiquinone binding"/>
    <property type="evidence" value="ECO:0007669"/>
    <property type="project" value="TreeGrafter"/>
</dbReference>
<dbReference type="GO" id="GO:0015990">
    <property type="term" value="P:electron transport coupled proton transport"/>
    <property type="evidence" value="ECO:0007669"/>
    <property type="project" value="TreeGrafter"/>
</dbReference>
<evidence type="ECO:0000259" key="17">
    <source>
        <dbReference type="Pfam" id="PF00361"/>
    </source>
</evidence>
<dbReference type="PANTHER" id="PTHR43507:SF20">
    <property type="entry name" value="NADH-UBIQUINONE OXIDOREDUCTASE CHAIN 4"/>
    <property type="match status" value="1"/>
</dbReference>
<dbReference type="InterPro" id="IPR000260">
    <property type="entry name" value="NADH4_N"/>
</dbReference>
<keyword evidence="9 16" id="KW-0249">Electron transport</keyword>
<keyword evidence="14 16" id="KW-0472">Membrane</keyword>
<feature type="transmembrane region" description="Helical" evidence="16">
    <location>
        <begin position="424"/>
        <end position="447"/>
    </location>
</feature>
<name>A0A1Q1MMS3_9BIVA</name>
<evidence type="ECO:0000256" key="9">
    <source>
        <dbReference type="ARBA" id="ARBA00022982"/>
    </source>
</evidence>
<feature type="transmembrane region" description="Helical" evidence="16">
    <location>
        <begin position="300"/>
        <end position="322"/>
    </location>
</feature>
<dbReference type="PANTHER" id="PTHR43507">
    <property type="entry name" value="NADH-UBIQUINONE OXIDOREDUCTASE CHAIN 4"/>
    <property type="match status" value="1"/>
</dbReference>
<keyword evidence="10 16" id="KW-1133">Transmembrane helix</keyword>
<feature type="domain" description="NADH:ubiquinone oxidoreductase chain 4 N-terminal" evidence="18">
    <location>
        <begin position="9"/>
        <end position="106"/>
    </location>
</feature>
<comment type="subcellular location">
    <subcellularLocation>
        <location evidence="1 16">Mitochondrion membrane</location>
        <topology evidence="1 16">Multi-pass membrane protein</topology>
    </subcellularLocation>
</comment>
<dbReference type="InterPro" id="IPR003918">
    <property type="entry name" value="NADH_UbQ_OxRdtase"/>
</dbReference>
<dbReference type="Pfam" id="PF01059">
    <property type="entry name" value="Oxidored_q5_N"/>
    <property type="match status" value="1"/>
</dbReference>
<evidence type="ECO:0000256" key="16">
    <source>
        <dbReference type="RuleBase" id="RU003297"/>
    </source>
</evidence>
<evidence type="ECO:0000256" key="10">
    <source>
        <dbReference type="ARBA" id="ARBA00022989"/>
    </source>
</evidence>
<protein>
    <recommendedName>
        <fullName evidence="4 16">NADH-ubiquinone oxidoreductase chain 4</fullName>
        <ecNumber evidence="3 16">7.1.1.2</ecNumber>
    </recommendedName>
</protein>
<dbReference type="GO" id="GO:0042773">
    <property type="term" value="P:ATP synthesis coupled electron transport"/>
    <property type="evidence" value="ECO:0007669"/>
    <property type="project" value="InterPro"/>
</dbReference>
<keyword evidence="13 16" id="KW-0496">Mitochondrion</keyword>
<evidence type="ECO:0000256" key="7">
    <source>
        <dbReference type="ARBA" id="ARBA00022692"/>
    </source>
</evidence>
<feature type="transmembrane region" description="Helical" evidence="16">
    <location>
        <begin position="248"/>
        <end position="270"/>
    </location>
</feature>
<dbReference type="InterPro" id="IPR001750">
    <property type="entry name" value="ND/Mrp_TM"/>
</dbReference>
<organism evidence="19">
    <name type="scientific">Unio tumidus</name>
    <dbReference type="NCBI Taxonomy" id="143298"/>
    <lineage>
        <taxon>Eukaryota</taxon>
        <taxon>Metazoa</taxon>
        <taxon>Spiralia</taxon>
        <taxon>Lophotrochozoa</taxon>
        <taxon>Mollusca</taxon>
        <taxon>Bivalvia</taxon>
        <taxon>Autobranchia</taxon>
        <taxon>Heteroconchia</taxon>
        <taxon>Palaeoheterodonta</taxon>
        <taxon>Unionida</taxon>
        <taxon>Unionoidea</taxon>
        <taxon>Unionidae</taxon>
        <taxon>Unioninae</taxon>
        <taxon>Unio</taxon>
    </lineage>
</organism>
<proteinExistence type="inferred from homology"/>
<keyword evidence="11 16" id="KW-0520">NAD</keyword>
<evidence type="ECO:0000256" key="12">
    <source>
        <dbReference type="ARBA" id="ARBA00023075"/>
    </source>
</evidence>
<evidence type="ECO:0000256" key="13">
    <source>
        <dbReference type="ARBA" id="ARBA00023128"/>
    </source>
</evidence>
<evidence type="ECO:0000256" key="4">
    <source>
        <dbReference type="ARBA" id="ARBA00021006"/>
    </source>
</evidence>
<dbReference type="EC" id="7.1.1.2" evidence="3 16"/>
<evidence type="ECO:0000256" key="8">
    <source>
        <dbReference type="ARBA" id="ARBA00022967"/>
    </source>
</evidence>
<evidence type="ECO:0000313" key="19">
    <source>
        <dbReference type="EMBL" id="AQM37831.1"/>
    </source>
</evidence>
<evidence type="ECO:0000259" key="18">
    <source>
        <dbReference type="Pfam" id="PF01059"/>
    </source>
</evidence>
<feature type="transmembrane region" description="Helical" evidence="16">
    <location>
        <begin position="54"/>
        <end position="78"/>
    </location>
</feature>
<evidence type="ECO:0000256" key="5">
    <source>
        <dbReference type="ARBA" id="ARBA00022448"/>
    </source>
</evidence>
<comment type="function">
    <text evidence="16">Core subunit of the mitochondrial membrane respiratory chain NADH dehydrogenase (Complex I) which catalyzes electron transfer from NADH through the respiratory chain, using ubiquinone as an electron acceptor. Essential for the catalytic activity and assembly of complex I.</text>
</comment>
<feature type="transmembrane region" description="Helical" evidence="16">
    <location>
        <begin position="277"/>
        <end position="294"/>
    </location>
</feature>
<feature type="transmembrane region" description="Helical" evidence="16">
    <location>
        <begin position="148"/>
        <end position="166"/>
    </location>
</feature>
<keyword evidence="8" id="KW-1278">Translocase</keyword>
<dbReference type="EMBL" id="KY021076">
    <property type="protein sequence ID" value="AQM37831.1"/>
    <property type="molecule type" value="Genomic_DNA"/>
</dbReference>
<keyword evidence="7 16" id="KW-0812">Transmembrane</keyword>
<dbReference type="PRINTS" id="PR01437">
    <property type="entry name" value="NUOXDRDTASE4"/>
</dbReference>
<feature type="domain" description="NADH:quinone oxidoreductase/Mrp antiporter transmembrane" evidence="17">
    <location>
        <begin position="112"/>
        <end position="392"/>
    </location>
</feature>
<feature type="transmembrane region" description="Helical" evidence="16">
    <location>
        <begin position="117"/>
        <end position="136"/>
    </location>
</feature>
<evidence type="ECO:0000256" key="15">
    <source>
        <dbReference type="ARBA" id="ARBA00049551"/>
    </source>
</evidence>
<evidence type="ECO:0000256" key="6">
    <source>
        <dbReference type="ARBA" id="ARBA00022660"/>
    </source>
</evidence>
<feature type="transmembrane region" description="Helical" evidence="16">
    <location>
        <begin position="215"/>
        <end position="236"/>
    </location>
</feature>
<reference evidence="19" key="1">
    <citation type="journal article" date="2017" name="Hydrobiologia">
        <title>Doubly uniparental inheritance and highly divergent mitochondrial genomes of the freshwater mussel Unio tumidus (Bivalvia: Unionidae).</title>
        <authorList>
            <person name="Soroka M."/>
            <person name="Burzynski A."/>
        </authorList>
    </citation>
    <scope>NUCLEOTIDE SEQUENCE</scope>
    <source>
        <strain evidence="19">207</strain>
    </source>
</reference>
<dbReference type="GO" id="GO:0003954">
    <property type="term" value="F:NADH dehydrogenase activity"/>
    <property type="evidence" value="ECO:0007669"/>
    <property type="project" value="TreeGrafter"/>
</dbReference>
<feature type="transmembrane region" description="Helical" evidence="16">
    <location>
        <begin position="380"/>
        <end position="403"/>
    </location>
</feature>
<dbReference type="Pfam" id="PF00361">
    <property type="entry name" value="Proton_antipo_M"/>
    <property type="match status" value="1"/>
</dbReference>
<dbReference type="GO" id="GO:0008137">
    <property type="term" value="F:NADH dehydrogenase (ubiquinone) activity"/>
    <property type="evidence" value="ECO:0007669"/>
    <property type="project" value="UniProtKB-UniRule"/>
</dbReference>
<sequence length="448" mass="49373">MFSLGTIGVLMVLVSGLGQGVFWWSVLWGYMIMYLVSLSLWFSSLGLAGCWGEALIIDSFSFGLVSLTILVSGLSMLASVRDVEKVDNKCIEFILMVLMLTLVLVFCFSVGSLLNFYIMFEFSLIPILLIILGWGYQPERLQAGKYMLLYTVSASLPLLILITLIFTKSGSVFWGWKFLSFEWGWLVTFCASLAFLVKLPIYGFHLWLPKAHVEAPVAGSMILAGVLLKLGGYGLVRFFYTLSLFSTLTISVIFCLGLVGGVVASMVCFAQNDVKALVAYSSVGHMSLVLGGVYSNTDWGWLGCLLMMIAHGLCSSGMFFLASETYKCYGTRSLFLVKGGLVLVPGVALCWFIMCAINMAAPPSLNLWSELMLGISILSYSVVFGLLTGVLTFLSGLYSWYLYSITQHGQYPLWVRGVIIAEEYISYIISFMLVLMLSVTGVAMMLLM</sequence>
<comment type="similarity">
    <text evidence="2 16">Belongs to the complex I subunit 4 family.</text>
</comment>
<feature type="transmembrane region" description="Helical" evidence="16">
    <location>
        <begin position="334"/>
        <end position="360"/>
    </location>
</feature>